<keyword evidence="3" id="KW-0805">Transcription regulation</keyword>
<evidence type="ECO:0000256" key="5">
    <source>
        <dbReference type="ARBA" id="ARBA00023163"/>
    </source>
</evidence>
<protein>
    <recommendedName>
        <fullName evidence="8">Zn(2)-C6 fungal-type domain-containing protein</fullName>
    </recommendedName>
</protein>
<evidence type="ECO:0000313" key="9">
    <source>
        <dbReference type="EMBL" id="VUC30412.1"/>
    </source>
</evidence>
<dbReference type="Proteomes" id="UP000766486">
    <property type="component" value="Unassembled WGS sequence"/>
</dbReference>
<organism evidence="9 10">
    <name type="scientific">Bionectria ochroleuca</name>
    <name type="common">Gliocladium roseum</name>
    <dbReference type="NCBI Taxonomy" id="29856"/>
    <lineage>
        <taxon>Eukaryota</taxon>
        <taxon>Fungi</taxon>
        <taxon>Dikarya</taxon>
        <taxon>Ascomycota</taxon>
        <taxon>Pezizomycotina</taxon>
        <taxon>Sordariomycetes</taxon>
        <taxon>Hypocreomycetidae</taxon>
        <taxon>Hypocreales</taxon>
        <taxon>Bionectriaceae</taxon>
        <taxon>Clonostachys</taxon>
    </lineage>
</organism>
<dbReference type="PROSITE" id="PS50048">
    <property type="entry name" value="ZN2_CY6_FUNGAL_2"/>
    <property type="match status" value="1"/>
</dbReference>
<evidence type="ECO:0000256" key="2">
    <source>
        <dbReference type="ARBA" id="ARBA00022723"/>
    </source>
</evidence>
<reference evidence="9 10" key="1">
    <citation type="submission" date="2019-06" db="EMBL/GenBank/DDBJ databases">
        <authorList>
            <person name="Broberg M."/>
        </authorList>
    </citation>
    <scope>NUCLEOTIDE SEQUENCE [LARGE SCALE GENOMIC DNA]</scope>
</reference>
<feature type="domain" description="Zn(2)-C6 fungal-type" evidence="8">
    <location>
        <begin position="21"/>
        <end position="51"/>
    </location>
</feature>
<feature type="region of interest" description="Disordered" evidence="7">
    <location>
        <begin position="57"/>
        <end position="81"/>
    </location>
</feature>
<dbReference type="EMBL" id="CABFNS010000819">
    <property type="protein sequence ID" value="VUC30412.1"/>
    <property type="molecule type" value="Genomic_DNA"/>
</dbReference>
<evidence type="ECO:0000256" key="4">
    <source>
        <dbReference type="ARBA" id="ARBA00023125"/>
    </source>
</evidence>
<dbReference type="InterPro" id="IPR001138">
    <property type="entry name" value="Zn2Cys6_DnaBD"/>
</dbReference>
<accession>A0ABY6UJS2</accession>
<name>A0ABY6UJS2_BIOOC</name>
<dbReference type="InterPro" id="IPR007219">
    <property type="entry name" value="XnlR_reg_dom"/>
</dbReference>
<dbReference type="Gene3D" id="4.10.240.10">
    <property type="entry name" value="Zn(2)-C6 fungal-type DNA-binding domain"/>
    <property type="match status" value="1"/>
</dbReference>
<dbReference type="SMART" id="SM00906">
    <property type="entry name" value="Fungal_trans"/>
    <property type="match status" value="1"/>
</dbReference>
<evidence type="ECO:0000256" key="3">
    <source>
        <dbReference type="ARBA" id="ARBA00023015"/>
    </source>
</evidence>
<evidence type="ECO:0000256" key="6">
    <source>
        <dbReference type="ARBA" id="ARBA00023242"/>
    </source>
</evidence>
<dbReference type="Pfam" id="PF04082">
    <property type="entry name" value="Fungal_trans"/>
    <property type="match status" value="1"/>
</dbReference>
<dbReference type="InterPro" id="IPR036864">
    <property type="entry name" value="Zn2-C6_fun-type_DNA-bd_sf"/>
</dbReference>
<dbReference type="PANTHER" id="PTHR46910:SF37">
    <property type="entry name" value="ZN(II)2CYS6 TRANSCRIPTION FACTOR (EUROFUNG)"/>
    <property type="match status" value="1"/>
</dbReference>
<evidence type="ECO:0000256" key="7">
    <source>
        <dbReference type="SAM" id="MobiDB-lite"/>
    </source>
</evidence>
<comment type="subcellular location">
    <subcellularLocation>
        <location evidence="1">Nucleus</location>
    </subcellularLocation>
</comment>
<keyword evidence="10" id="KW-1185">Reference proteome</keyword>
<evidence type="ECO:0000256" key="1">
    <source>
        <dbReference type="ARBA" id="ARBA00004123"/>
    </source>
</evidence>
<keyword evidence="4" id="KW-0238">DNA-binding</keyword>
<keyword evidence="6" id="KW-0539">Nucleus</keyword>
<evidence type="ECO:0000313" key="10">
    <source>
        <dbReference type="Proteomes" id="UP000766486"/>
    </source>
</evidence>
<dbReference type="Pfam" id="PF00172">
    <property type="entry name" value="Zn_clus"/>
    <property type="match status" value="1"/>
</dbReference>
<evidence type="ECO:0000259" key="8">
    <source>
        <dbReference type="PROSITE" id="PS50048"/>
    </source>
</evidence>
<sequence length="657" mass="73433">MSDENSTSPGEPQPAAGARKACDLCFRKKIKCDMLKPTCSNCSLYNAECRTSLIRQKPGGRARRRAGAQEVPEEAPEDSESIKARLERIENLLKEAAEQKAPKTSTNSESPHFVVDSRSVDFTTEDQVHNTTAPSWGFDAVRPSLYFGPGVSGTPLPPLYVMPIFERKTFTRMVIEWYNQRATHSRVIWAAILSVCSLGLRALPAGNSLFRDSYTNKECSDYCLRNAQSAIPELLVREEDLLGVQTLLVLATLFHQACDQRAAGNLVSMALRLAHRMRLHSKISTEFFSAEEIQQRSNVFWIAYILDKDISMRMQMPSGQIDSDIDVSLPPMNPPGPDNDIGLIWTRDRTTPFNLFRMRLDLAHIQGKLYDLIYSNRSLKVNAVERQARVESLQKLLTTWMGRIPAAFQIEHVAATVGEIEVTHMVKFYHSYLTTITFLHGIYSQQAEWVRRVGPLAKYAIQDYTLAMSGHAADCLSEYLDPPAEKYWYHCVDISRFALKLFQEVAQTEWLVWQCTCAHFSGLVILLSNTLMYPTHEFASLDSEIATVSVQLLDKIVAESSHGDIFGSLQHVVADLSSHAKAAVSAARLQQTAPDSEGVFGQGFQDEWFPGQSTLSTFGNGDEADATGTFDLNTEIDPFLHAGCDEGEARVNLETIL</sequence>
<comment type="caution">
    <text evidence="9">The sequence shown here is derived from an EMBL/GenBank/DDBJ whole genome shotgun (WGS) entry which is preliminary data.</text>
</comment>
<gene>
    <name evidence="9" type="ORF">CLO192961_LOCUS283969</name>
</gene>
<proteinExistence type="predicted"/>
<dbReference type="SUPFAM" id="SSF57701">
    <property type="entry name" value="Zn2/Cys6 DNA-binding domain"/>
    <property type="match status" value="1"/>
</dbReference>
<dbReference type="InterPro" id="IPR050987">
    <property type="entry name" value="AtrR-like"/>
</dbReference>
<keyword evidence="2" id="KW-0479">Metal-binding</keyword>
<dbReference type="PANTHER" id="PTHR46910">
    <property type="entry name" value="TRANSCRIPTION FACTOR PDR1"/>
    <property type="match status" value="1"/>
</dbReference>
<dbReference type="CDD" id="cd12148">
    <property type="entry name" value="fungal_TF_MHR"/>
    <property type="match status" value="1"/>
</dbReference>
<dbReference type="SMART" id="SM00066">
    <property type="entry name" value="GAL4"/>
    <property type="match status" value="1"/>
</dbReference>
<keyword evidence="5" id="KW-0804">Transcription</keyword>
<dbReference type="CDD" id="cd00067">
    <property type="entry name" value="GAL4"/>
    <property type="match status" value="1"/>
</dbReference>